<dbReference type="InterPro" id="IPR014284">
    <property type="entry name" value="RNA_pol_sigma-70_dom"/>
</dbReference>
<dbReference type="Pfam" id="PF04542">
    <property type="entry name" value="Sigma70_r2"/>
    <property type="match status" value="1"/>
</dbReference>
<dbReference type="GO" id="GO:0006352">
    <property type="term" value="P:DNA-templated transcription initiation"/>
    <property type="evidence" value="ECO:0007669"/>
    <property type="project" value="InterPro"/>
</dbReference>
<reference evidence="7 8" key="1">
    <citation type="submission" date="2015-09" db="EMBL/GenBank/DDBJ databases">
        <authorList>
            <consortium name="Pathogen Informatics"/>
        </authorList>
    </citation>
    <scope>NUCLEOTIDE SEQUENCE [LARGE SCALE GENOMIC DNA]</scope>
    <source>
        <strain evidence="7 8">2789STDY5834876</strain>
    </source>
</reference>
<dbReference type="OrthoDB" id="1918609at2"/>
<evidence type="ECO:0000256" key="4">
    <source>
        <dbReference type="ARBA" id="ARBA00023163"/>
    </source>
</evidence>
<dbReference type="GO" id="GO:0003677">
    <property type="term" value="F:DNA binding"/>
    <property type="evidence" value="ECO:0007669"/>
    <property type="project" value="InterPro"/>
</dbReference>
<dbReference type="CDD" id="cd06171">
    <property type="entry name" value="Sigma70_r4"/>
    <property type="match status" value="1"/>
</dbReference>
<keyword evidence="4" id="KW-0804">Transcription</keyword>
<keyword evidence="3" id="KW-0731">Sigma factor</keyword>
<dbReference type="InterPro" id="IPR013324">
    <property type="entry name" value="RNA_pol_sigma_r3/r4-like"/>
</dbReference>
<dbReference type="InterPro" id="IPR039425">
    <property type="entry name" value="RNA_pol_sigma-70-like"/>
</dbReference>
<accession>A0A174A7B0</accession>
<gene>
    <name evidence="7" type="primary">sigV_1</name>
    <name evidence="7" type="ORF">ERS852491_00640</name>
</gene>
<keyword evidence="2" id="KW-0805">Transcription regulation</keyword>
<name>A0A174A7B0_9FIRM</name>
<dbReference type="RefSeq" id="WP_050639310.1">
    <property type="nucleotide sequence ID" value="NZ_CABKUE010000006.1"/>
</dbReference>
<sequence length="189" mass="22623">MAELDYDYISTLVSRARTGDSDAFAELYAATYQKEYRFAYNYLKDEYLAQDALQETYILALKNLYTLRDSKLFISWLNQINFRVCFNMHRKQNRFDQELSVYAKEDMKGNKRHMKHHPNPEEQVIRVDEQEYIMKKILDLSFTESQAIIMKYYQNMKLEDIADVMEVSRSTVKRYLNSGRTKLAQTLER</sequence>
<dbReference type="STRING" id="39482.ERS852491_00640"/>
<evidence type="ECO:0000313" key="7">
    <source>
        <dbReference type="EMBL" id="CUN84531.1"/>
    </source>
</evidence>
<dbReference type="Pfam" id="PF08281">
    <property type="entry name" value="Sigma70_r4_2"/>
    <property type="match status" value="1"/>
</dbReference>
<dbReference type="SUPFAM" id="SSF88659">
    <property type="entry name" value="Sigma3 and sigma4 domains of RNA polymerase sigma factors"/>
    <property type="match status" value="1"/>
</dbReference>
<evidence type="ECO:0000256" key="2">
    <source>
        <dbReference type="ARBA" id="ARBA00023015"/>
    </source>
</evidence>
<dbReference type="PANTHER" id="PTHR43133:SF51">
    <property type="entry name" value="RNA POLYMERASE SIGMA FACTOR"/>
    <property type="match status" value="1"/>
</dbReference>
<dbReference type="Gene3D" id="1.10.10.10">
    <property type="entry name" value="Winged helix-like DNA-binding domain superfamily/Winged helix DNA-binding domain"/>
    <property type="match status" value="1"/>
</dbReference>
<dbReference type="InterPro" id="IPR007627">
    <property type="entry name" value="RNA_pol_sigma70_r2"/>
</dbReference>
<feature type="domain" description="RNA polymerase sigma-70 region 2" evidence="5">
    <location>
        <begin position="27"/>
        <end position="94"/>
    </location>
</feature>
<protein>
    <submittedName>
        <fullName evidence="7">RNA polymerase sigma factor sigV</fullName>
    </submittedName>
</protein>
<dbReference type="SUPFAM" id="SSF88946">
    <property type="entry name" value="Sigma2 domain of RNA polymerase sigma factors"/>
    <property type="match status" value="1"/>
</dbReference>
<organism evidence="7 8">
    <name type="scientific">Faecalicatena contorta</name>
    <dbReference type="NCBI Taxonomy" id="39482"/>
    <lineage>
        <taxon>Bacteria</taxon>
        <taxon>Bacillati</taxon>
        <taxon>Bacillota</taxon>
        <taxon>Clostridia</taxon>
        <taxon>Lachnospirales</taxon>
        <taxon>Lachnospiraceae</taxon>
        <taxon>Faecalicatena</taxon>
    </lineage>
</organism>
<dbReference type="InterPro" id="IPR013325">
    <property type="entry name" value="RNA_pol_sigma_r2"/>
</dbReference>
<feature type="domain" description="RNA polymerase sigma factor 70 region 4 type 2" evidence="6">
    <location>
        <begin position="131"/>
        <end position="183"/>
    </location>
</feature>
<evidence type="ECO:0000256" key="3">
    <source>
        <dbReference type="ARBA" id="ARBA00023082"/>
    </source>
</evidence>
<evidence type="ECO:0000313" key="8">
    <source>
        <dbReference type="Proteomes" id="UP000095544"/>
    </source>
</evidence>
<dbReference type="InterPro" id="IPR013249">
    <property type="entry name" value="RNA_pol_sigma70_r4_t2"/>
</dbReference>
<dbReference type="Proteomes" id="UP000095544">
    <property type="component" value="Unassembled WGS sequence"/>
</dbReference>
<evidence type="ECO:0000259" key="6">
    <source>
        <dbReference type="Pfam" id="PF08281"/>
    </source>
</evidence>
<dbReference type="InterPro" id="IPR036388">
    <property type="entry name" value="WH-like_DNA-bd_sf"/>
</dbReference>
<dbReference type="EMBL" id="CYZU01000004">
    <property type="protein sequence ID" value="CUN84531.1"/>
    <property type="molecule type" value="Genomic_DNA"/>
</dbReference>
<dbReference type="GO" id="GO:0016987">
    <property type="term" value="F:sigma factor activity"/>
    <property type="evidence" value="ECO:0007669"/>
    <property type="project" value="UniProtKB-KW"/>
</dbReference>
<dbReference type="PANTHER" id="PTHR43133">
    <property type="entry name" value="RNA POLYMERASE ECF-TYPE SIGMA FACTO"/>
    <property type="match status" value="1"/>
</dbReference>
<evidence type="ECO:0000256" key="1">
    <source>
        <dbReference type="ARBA" id="ARBA00010641"/>
    </source>
</evidence>
<comment type="similarity">
    <text evidence="1">Belongs to the sigma-70 factor family. ECF subfamily.</text>
</comment>
<dbReference type="Gene3D" id="1.10.1740.10">
    <property type="match status" value="1"/>
</dbReference>
<dbReference type="NCBIfam" id="TIGR02937">
    <property type="entry name" value="sigma70-ECF"/>
    <property type="match status" value="1"/>
</dbReference>
<dbReference type="AlphaFoldDB" id="A0A174A7B0"/>
<proteinExistence type="inferred from homology"/>
<evidence type="ECO:0000259" key="5">
    <source>
        <dbReference type="Pfam" id="PF04542"/>
    </source>
</evidence>